<accession>A0A6C0UU98</accession>
<evidence type="ECO:0000313" key="3">
    <source>
        <dbReference type="EMBL" id="QIB79104.1"/>
    </source>
</evidence>
<dbReference type="AlphaFoldDB" id="A0A6C0UU98"/>
<dbReference type="GeneID" id="44084463"/>
<dbReference type="Gene3D" id="3.60.15.10">
    <property type="entry name" value="Ribonuclease Z/Hydroxyacylglutathione hydrolase-like"/>
    <property type="match status" value="1"/>
</dbReference>
<proteinExistence type="predicted"/>
<dbReference type="RefSeq" id="WP_163489374.1">
    <property type="nucleotide sequence ID" value="NZ_CP048738.1"/>
</dbReference>
<dbReference type="InterPro" id="IPR036866">
    <property type="entry name" value="RibonucZ/Hydroxyglut_hydro"/>
</dbReference>
<protein>
    <submittedName>
        <fullName evidence="3">MBL fold metallo-hydrolase</fullName>
    </submittedName>
</protein>
<evidence type="ECO:0000256" key="1">
    <source>
        <dbReference type="ARBA" id="ARBA00022801"/>
    </source>
</evidence>
<evidence type="ECO:0000313" key="4">
    <source>
        <dbReference type="Proteomes" id="UP000465667"/>
    </source>
</evidence>
<organism evidence="3 4">
    <name type="scientific">Haloferax volcanii</name>
    <name type="common">Halobacterium volcanii</name>
    <dbReference type="NCBI Taxonomy" id="2246"/>
    <lineage>
        <taxon>Archaea</taxon>
        <taxon>Methanobacteriati</taxon>
        <taxon>Methanobacteriota</taxon>
        <taxon>Stenosarchaea group</taxon>
        <taxon>Halobacteria</taxon>
        <taxon>Halobacteriales</taxon>
        <taxon>Haloferacaceae</taxon>
        <taxon>Haloferax</taxon>
    </lineage>
</organism>
<dbReference type="PANTHER" id="PTHR43546:SF9">
    <property type="entry name" value="L-ASCORBATE-6-PHOSPHATE LACTONASE ULAG-RELATED"/>
    <property type="match status" value="1"/>
</dbReference>
<dbReference type="GO" id="GO:0016787">
    <property type="term" value="F:hydrolase activity"/>
    <property type="evidence" value="ECO:0007669"/>
    <property type="project" value="UniProtKB-KW"/>
</dbReference>
<dbReference type="Proteomes" id="UP000465667">
    <property type="component" value="Chromosome"/>
</dbReference>
<dbReference type="EMBL" id="CP048738">
    <property type="protein sequence ID" value="QIB79104.1"/>
    <property type="molecule type" value="Genomic_DNA"/>
</dbReference>
<dbReference type="PANTHER" id="PTHR43546">
    <property type="entry name" value="UPF0173 METAL-DEPENDENT HYDROLASE MJ1163-RELATED"/>
    <property type="match status" value="1"/>
</dbReference>
<dbReference type="Pfam" id="PF12706">
    <property type="entry name" value="Lactamase_B_2"/>
    <property type="match status" value="1"/>
</dbReference>
<keyword evidence="1" id="KW-0378">Hydrolase</keyword>
<dbReference type="SUPFAM" id="SSF56281">
    <property type="entry name" value="Metallo-hydrolase/oxidoreductase"/>
    <property type="match status" value="1"/>
</dbReference>
<dbReference type="InterPro" id="IPR050114">
    <property type="entry name" value="UPF0173_UPF0282_UlaG_hydrolase"/>
</dbReference>
<dbReference type="KEGG" id="hale:G3A49_13600"/>
<sequence>MATTTGASVQLIRNATILLDVGDTTFLVDPMFTPQGEMPTVTDNPAVPEFLTTANQDRNPLVPLPDVDLTYDAVVVTHRHPDHWDEAAREELDAEVPLFCQPEESEAFTDEGFTDVRHVDDETSFEGVTIHRTPGRHGYGELAEGMGPVSGFVFEGDESVYVAGDTVWYEPVEETLDQFEPDMVVLNGGEAQFDQGEPITMGVEDINAVRDTTNGMVVVVHMEAINHCLLTREELRAETGEVHVPEDGEQITLEN</sequence>
<reference evidence="3 4" key="1">
    <citation type="submission" date="2020-02" db="EMBL/GenBank/DDBJ databases">
        <title>Whole genome sequence of Haloferax alexandrinus pws1.</title>
        <authorList>
            <person name="Verma D.K."/>
            <person name="Gopal K."/>
            <person name="Prasad E.S."/>
        </authorList>
    </citation>
    <scope>NUCLEOTIDE SEQUENCE [LARGE SCALE GENOMIC DNA]</scope>
    <source>
        <strain evidence="4">wsp1</strain>
    </source>
</reference>
<dbReference type="InterPro" id="IPR001279">
    <property type="entry name" value="Metallo-B-lactamas"/>
</dbReference>
<evidence type="ECO:0000259" key="2">
    <source>
        <dbReference type="Pfam" id="PF12706"/>
    </source>
</evidence>
<feature type="domain" description="Metallo-beta-lactamase" evidence="2">
    <location>
        <begin position="25"/>
        <end position="222"/>
    </location>
</feature>
<gene>
    <name evidence="3" type="ORF">G3A49_13600</name>
</gene>
<name>A0A6C0UU98_HALVO</name>